<feature type="compositionally biased region" description="Polar residues" evidence="2">
    <location>
        <begin position="87"/>
        <end position="99"/>
    </location>
</feature>
<feature type="region of interest" description="Disordered" evidence="2">
    <location>
        <begin position="1"/>
        <end position="25"/>
    </location>
</feature>
<name>A0AAD2FEI9_9STRA</name>
<feature type="compositionally biased region" description="Basic and acidic residues" evidence="2">
    <location>
        <begin position="1"/>
        <end position="12"/>
    </location>
</feature>
<reference evidence="3" key="1">
    <citation type="submission" date="2023-08" db="EMBL/GenBank/DDBJ databases">
        <authorList>
            <person name="Audoor S."/>
            <person name="Bilcke G."/>
        </authorList>
    </citation>
    <scope>NUCLEOTIDE SEQUENCE</scope>
</reference>
<dbReference type="Proteomes" id="UP001295423">
    <property type="component" value="Unassembled WGS sequence"/>
</dbReference>
<keyword evidence="1" id="KW-0175">Coiled coil</keyword>
<evidence type="ECO:0000256" key="2">
    <source>
        <dbReference type="SAM" id="MobiDB-lite"/>
    </source>
</evidence>
<proteinExistence type="predicted"/>
<organism evidence="3 4">
    <name type="scientific">Cylindrotheca closterium</name>
    <dbReference type="NCBI Taxonomy" id="2856"/>
    <lineage>
        <taxon>Eukaryota</taxon>
        <taxon>Sar</taxon>
        <taxon>Stramenopiles</taxon>
        <taxon>Ochrophyta</taxon>
        <taxon>Bacillariophyta</taxon>
        <taxon>Bacillariophyceae</taxon>
        <taxon>Bacillariophycidae</taxon>
        <taxon>Bacillariales</taxon>
        <taxon>Bacillariaceae</taxon>
        <taxon>Cylindrotheca</taxon>
    </lineage>
</organism>
<sequence length="252" mass="29617">MAQLESRQHWHSDNTSIQSGSNSHSNNNLEFTISKVVEILVEDFIAPLLCFGSNFRSYDKSKARRPDGKSRSFSRQAKSLLTEDESTVASTDVDSYNQEESVDTRDYNARLTQERIIFDHESMSDELTDFRSLTSLRRRLTQDEDDEEDHRDVVGYREDPLLEHEELRNELRTIRQQSSRLQNENTNLRRLYETSKLSHNVQESVNQRLKSKNQLLHKEGKTLQLELDEMKGHVETLRLEQSIIEKQMMRKQ</sequence>
<dbReference type="EMBL" id="CAKOGP040000224">
    <property type="protein sequence ID" value="CAJ1932814.1"/>
    <property type="molecule type" value="Genomic_DNA"/>
</dbReference>
<feature type="compositionally biased region" description="Basic and acidic residues" evidence="2">
    <location>
        <begin position="59"/>
        <end position="70"/>
    </location>
</feature>
<dbReference type="AlphaFoldDB" id="A0AAD2FEI9"/>
<evidence type="ECO:0000313" key="4">
    <source>
        <dbReference type="Proteomes" id="UP001295423"/>
    </source>
</evidence>
<protein>
    <submittedName>
        <fullName evidence="3">Uncharacterized protein</fullName>
    </submittedName>
</protein>
<comment type="caution">
    <text evidence="3">The sequence shown here is derived from an EMBL/GenBank/DDBJ whole genome shotgun (WGS) entry which is preliminary data.</text>
</comment>
<keyword evidence="4" id="KW-1185">Reference proteome</keyword>
<gene>
    <name evidence="3" type="ORF">CYCCA115_LOCUS3026</name>
</gene>
<feature type="region of interest" description="Disordered" evidence="2">
    <location>
        <begin position="59"/>
        <end position="101"/>
    </location>
</feature>
<accession>A0AAD2FEI9</accession>
<evidence type="ECO:0000313" key="3">
    <source>
        <dbReference type="EMBL" id="CAJ1932814.1"/>
    </source>
</evidence>
<feature type="compositionally biased region" description="Polar residues" evidence="2">
    <location>
        <begin position="13"/>
        <end position="25"/>
    </location>
</feature>
<feature type="coiled-coil region" evidence="1">
    <location>
        <begin position="164"/>
        <end position="191"/>
    </location>
</feature>
<evidence type="ECO:0000256" key="1">
    <source>
        <dbReference type="SAM" id="Coils"/>
    </source>
</evidence>